<evidence type="ECO:0000259" key="2">
    <source>
        <dbReference type="Pfam" id="PF13842"/>
    </source>
</evidence>
<dbReference type="Proteomes" id="UP000694924">
    <property type="component" value="Unplaced"/>
</dbReference>
<reference evidence="4" key="1">
    <citation type="submission" date="2025-08" db="UniProtKB">
        <authorList>
            <consortium name="RefSeq"/>
        </authorList>
    </citation>
    <scope>IDENTIFICATION</scope>
    <source>
        <tissue evidence="4">Whole body</tissue>
    </source>
</reference>
<feature type="domain" description="PiggyBac transposable element-derived protein 4 C-terminal zinc-finger" evidence="2">
    <location>
        <begin position="120"/>
        <end position="160"/>
    </location>
</feature>
<dbReference type="InterPro" id="IPR032718">
    <property type="entry name" value="PGBD4_Znf_C"/>
</dbReference>
<feature type="compositionally biased region" description="Basic residues" evidence="1">
    <location>
        <begin position="1"/>
        <end position="10"/>
    </location>
</feature>
<evidence type="ECO:0000313" key="3">
    <source>
        <dbReference type="Proteomes" id="UP000694924"/>
    </source>
</evidence>
<proteinExistence type="predicted"/>
<dbReference type="RefSeq" id="XP_015180194.1">
    <property type="nucleotide sequence ID" value="XM_015324708.1"/>
</dbReference>
<organism evidence="3 4">
    <name type="scientific">Polistes dominula</name>
    <name type="common">European paper wasp</name>
    <name type="synonym">Vespa dominula</name>
    <dbReference type="NCBI Taxonomy" id="743375"/>
    <lineage>
        <taxon>Eukaryota</taxon>
        <taxon>Metazoa</taxon>
        <taxon>Ecdysozoa</taxon>
        <taxon>Arthropoda</taxon>
        <taxon>Hexapoda</taxon>
        <taxon>Insecta</taxon>
        <taxon>Pterygota</taxon>
        <taxon>Neoptera</taxon>
        <taxon>Endopterygota</taxon>
        <taxon>Hymenoptera</taxon>
        <taxon>Apocrita</taxon>
        <taxon>Aculeata</taxon>
        <taxon>Vespoidea</taxon>
        <taxon>Vespidae</taxon>
        <taxon>Polistinae</taxon>
        <taxon>Polistini</taxon>
        <taxon>Polistes</taxon>
    </lineage>
</organism>
<gene>
    <name evidence="4" type="primary">LOC107068382</name>
</gene>
<dbReference type="GeneID" id="107068382"/>
<feature type="compositionally biased region" description="Acidic residues" evidence="1">
    <location>
        <begin position="16"/>
        <end position="27"/>
    </location>
</feature>
<evidence type="ECO:0000313" key="4">
    <source>
        <dbReference type="RefSeq" id="XP_015180194.1"/>
    </source>
</evidence>
<keyword evidence="3" id="KW-1185">Reference proteome</keyword>
<protein>
    <submittedName>
        <fullName evidence="4">PiggyBac transposable element-derived protein 4-like</fullName>
    </submittedName>
</protein>
<evidence type="ECO:0000256" key="1">
    <source>
        <dbReference type="SAM" id="MobiDB-lite"/>
    </source>
</evidence>
<accession>A0ABM1IJ07</accession>
<feature type="region of interest" description="Disordered" evidence="1">
    <location>
        <begin position="1"/>
        <end position="39"/>
    </location>
</feature>
<name>A0ABM1IJ07_POLDO</name>
<sequence>MEHKNLKKRRTVNENEQIDSDSCDENELATNVEQSPKKKLRNVLSTSESEETYDDIIDLCLLNAYCLYKSKTHKMISMEKFHLKLSNQIQKKYMKSTDCSDINSLRLIGRHFPSQYTSLGKNKLRRCVVCSKNDKRRESRYQCEECDVGLCVVPCFQIFHTKK</sequence>
<dbReference type="Pfam" id="PF13842">
    <property type="entry name" value="zf-Tnp_2"/>
    <property type="match status" value="1"/>
</dbReference>